<feature type="region of interest" description="Disordered" evidence="1">
    <location>
        <begin position="78"/>
        <end position="101"/>
    </location>
</feature>
<evidence type="ECO:0000313" key="3">
    <source>
        <dbReference type="Proteomes" id="UP001489333"/>
    </source>
</evidence>
<comment type="caution">
    <text evidence="2">The sequence shown here is derived from an EMBL/GenBank/DDBJ whole genome shotgun (WGS) entry which is preliminary data.</text>
</comment>
<accession>A0ABU9UYT0</accession>
<keyword evidence="3" id="KW-1185">Reference proteome</keyword>
<organism evidence="2 3">
    <name type="scientific">Shewanella vaxholmensis</name>
    <dbReference type="NCBI Taxonomy" id="3063535"/>
    <lineage>
        <taxon>Bacteria</taxon>
        <taxon>Pseudomonadati</taxon>
        <taxon>Pseudomonadota</taxon>
        <taxon>Gammaproteobacteria</taxon>
        <taxon>Alteromonadales</taxon>
        <taxon>Shewanellaceae</taxon>
        <taxon>Shewanella</taxon>
    </lineage>
</organism>
<dbReference type="Pfam" id="PF17273">
    <property type="entry name" value="DUF5338"/>
    <property type="match status" value="1"/>
</dbReference>
<evidence type="ECO:0000313" key="2">
    <source>
        <dbReference type="EMBL" id="MEM6250681.1"/>
    </source>
</evidence>
<gene>
    <name evidence="2" type="ORF">AAGS29_18970</name>
</gene>
<dbReference type="RefSeq" id="WP_342902403.1">
    <property type="nucleotide sequence ID" value="NZ_JBCHKU010000034.1"/>
</dbReference>
<reference evidence="2 3" key="1">
    <citation type="submission" date="2024-04" db="EMBL/GenBank/DDBJ databases">
        <title>Novel Shewanella species isolated from Baltic Sea sediments.</title>
        <authorList>
            <person name="Martin-Rodriguez A.J."/>
            <person name="Fernandez-Juarez V."/>
            <person name="Valeriano V.D."/>
            <person name="Mihindukulasooriya I."/>
            <person name="Ceresnova L."/>
            <person name="Joffre E."/>
            <person name="Jensie-Markopoulos S."/>
            <person name="Moore E.R.B."/>
            <person name="Sjoling A."/>
        </authorList>
    </citation>
    <scope>NUCLEOTIDE SEQUENCE [LARGE SCALE GENOMIC DNA]</scope>
    <source>
        <strain evidence="2 3">VAX-SP0-0CM-1</strain>
    </source>
</reference>
<dbReference type="EMBL" id="JBCHKU010000034">
    <property type="protein sequence ID" value="MEM6250681.1"/>
    <property type="molecule type" value="Genomic_DNA"/>
</dbReference>
<dbReference type="InterPro" id="IPR035225">
    <property type="entry name" value="DUF5338"/>
</dbReference>
<sequence>MAKGTSGIDEWYSKRPEKEKNRRKGGWMSFLAVLDEVVAAINAGYSLKVVHEYLSDQGKLKCSYDTFRGYVKKLGNRSSTNVPDVGSKLASKQPAAKKQPIAKTEIKSFTFDPKPNIDDIY</sequence>
<feature type="compositionally biased region" description="Basic and acidic residues" evidence="1">
    <location>
        <begin position="11"/>
        <end position="20"/>
    </location>
</feature>
<protein>
    <submittedName>
        <fullName evidence="2">TraK family protein</fullName>
    </submittedName>
</protein>
<dbReference type="Proteomes" id="UP001489333">
    <property type="component" value="Unassembled WGS sequence"/>
</dbReference>
<name>A0ABU9UYT0_9GAMM</name>
<evidence type="ECO:0000256" key="1">
    <source>
        <dbReference type="SAM" id="MobiDB-lite"/>
    </source>
</evidence>
<feature type="region of interest" description="Disordered" evidence="1">
    <location>
        <begin position="1"/>
        <end position="23"/>
    </location>
</feature>
<feature type="compositionally biased region" description="Low complexity" evidence="1">
    <location>
        <begin position="87"/>
        <end position="101"/>
    </location>
</feature>
<proteinExistence type="predicted"/>